<dbReference type="Proteomes" id="UP000237000">
    <property type="component" value="Unassembled WGS sequence"/>
</dbReference>
<feature type="compositionally biased region" description="Low complexity" evidence="5">
    <location>
        <begin position="18"/>
        <end position="44"/>
    </location>
</feature>
<name>A0A2P5EWY2_TREOI</name>
<dbReference type="AlphaFoldDB" id="A0A2P5EWY2"/>
<dbReference type="InterPro" id="IPR036093">
    <property type="entry name" value="NAC_dom_sf"/>
</dbReference>
<evidence type="ECO:0000256" key="3">
    <source>
        <dbReference type="ARBA" id="ARBA00023163"/>
    </source>
</evidence>
<keyword evidence="3" id="KW-0804">Transcription</keyword>
<evidence type="ECO:0000313" key="7">
    <source>
        <dbReference type="EMBL" id="PON90035.1"/>
    </source>
</evidence>
<organism evidence="7 8">
    <name type="scientific">Trema orientale</name>
    <name type="common">Charcoal tree</name>
    <name type="synonym">Celtis orientalis</name>
    <dbReference type="NCBI Taxonomy" id="63057"/>
    <lineage>
        <taxon>Eukaryota</taxon>
        <taxon>Viridiplantae</taxon>
        <taxon>Streptophyta</taxon>
        <taxon>Embryophyta</taxon>
        <taxon>Tracheophyta</taxon>
        <taxon>Spermatophyta</taxon>
        <taxon>Magnoliopsida</taxon>
        <taxon>eudicotyledons</taxon>
        <taxon>Gunneridae</taxon>
        <taxon>Pentapetalae</taxon>
        <taxon>rosids</taxon>
        <taxon>fabids</taxon>
        <taxon>Rosales</taxon>
        <taxon>Cannabaceae</taxon>
        <taxon>Trema</taxon>
    </lineage>
</organism>
<feature type="non-terminal residue" evidence="7">
    <location>
        <position position="98"/>
    </location>
</feature>
<feature type="domain" description="NAC" evidence="6">
    <location>
        <begin position="53"/>
        <end position="98"/>
    </location>
</feature>
<comment type="caution">
    <text evidence="7">The sequence shown here is derived from an EMBL/GenBank/DDBJ whole genome shotgun (WGS) entry which is preliminary data.</text>
</comment>
<dbReference type="GO" id="GO:0006355">
    <property type="term" value="P:regulation of DNA-templated transcription"/>
    <property type="evidence" value="ECO:0007669"/>
    <property type="project" value="InterPro"/>
</dbReference>
<evidence type="ECO:0000256" key="2">
    <source>
        <dbReference type="ARBA" id="ARBA00023125"/>
    </source>
</evidence>
<reference evidence="8" key="1">
    <citation type="submission" date="2016-06" db="EMBL/GenBank/DDBJ databases">
        <title>Parallel loss of symbiosis genes in relatives of nitrogen-fixing non-legume Parasponia.</title>
        <authorList>
            <person name="Van Velzen R."/>
            <person name="Holmer R."/>
            <person name="Bu F."/>
            <person name="Rutten L."/>
            <person name="Van Zeijl A."/>
            <person name="Liu W."/>
            <person name="Santuari L."/>
            <person name="Cao Q."/>
            <person name="Sharma T."/>
            <person name="Shen D."/>
            <person name="Roswanjaya Y."/>
            <person name="Wardhani T."/>
            <person name="Kalhor M.S."/>
            <person name="Jansen J."/>
            <person name="Van den Hoogen J."/>
            <person name="Gungor B."/>
            <person name="Hartog M."/>
            <person name="Hontelez J."/>
            <person name="Verver J."/>
            <person name="Yang W.-C."/>
            <person name="Schijlen E."/>
            <person name="Repin R."/>
            <person name="Schilthuizen M."/>
            <person name="Schranz E."/>
            <person name="Heidstra R."/>
            <person name="Miyata K."/>
            <person name="Fedorova E."/>
            <person name="Kohlen W."/>
            <person name="Bisseling T."/>
            <person name="Smit S."/>
            <person name="Geurts R."/>
        </authorList>
    </citation>
    <scope>NUCLEOTIDE SEQUENCE [LARGE SCALE GENOMIC DNA]</scope>
    <source>
        <strain evidence="8">cv. RG33-2</strain>
    </source>
</reference>
<accession>A0A2P5EWY2</accession>
<dbReference type="InParanoid" id="A0A2P5EWY2"/>
<evidence type="ECO:0000259" key="6">
    <source>
        <dbReference type="PROSITE" id="PS51005"/>
    </source>
</evidence>
<dbReference type="EMBL" id="JXTC01000087">
    <property type="protein sequence ID" value="PON90035.1"/>
    <property type="molecule type" value="Genomic_DNA"/>
</dbReference>
<evidence type="ECO:0000313" key="8">
    <source>
        <dbReference type="Proteomes" id="UP000237000"/>
    </source>
</evidence>
<sequence length="98" mass="11148">MEDCHDQLKKLGDAENPSSSSSSSNNNDQIPSWSLWSSSSSSSSGAMYIFDKLPLFYRFYPTDEEFVELVLEKLNNQPLTPNKIRDVEFYNCTPDELA</sequence>
<feature type="region of interest" description="Disordered" evidence="5">
    <location>
        <begin position="1"/>
        <end position="44"/>
    </location>
</feature>
<dbReference type="Pfam" id="PF02365">
    <property type="entry name" value="NAM"/>
    <property type="match status" value="1"/>
</dbReference>
<dbReference type="GO" id="GO:0003677">
    <property type="term" value="F:DNA binding"/>
    <property type="evidence" value="ECO:0007669"/>
    <property type="project" value="UniProtKB-KW"/>
</dbReference>
<dbReference type="InterPro" id="IPR003441">
    <property type="entry name" value="NAC-dom"/>
</dbReference>
<gene>
    <name evidence="7" type="ORF">TorRG33x02_140670</name>
</gene>
<proteinExistence type="predicted"/>
<dbReference type="PROSITE" id="PS51005">
    <property type="entry name" value="NAC"/>
    <property type="match status" value="1"/>
</dbReference>
<dbReference type="SUPFAM" id="SSF101941">
    <property type="entry name" value="NAC domain"/>
    <property type="match status" value="1"/>
</dbReference>
<keyword evidence="1" id="KW-0805">Transcription regulation</keyword>
<evidence type="ECO:0000256" key="5">
    <source>
        <dbReference type="SAM" id="MobiDB-lite"/>
    </source>
</evidence>
<evidence type="ECO:0000256" key="1">
    <source>
        <dbReference type="ARBA" id="ARBA00023015"/>
    </source>
</evidence>
<feature type="compositionally biased region" description="Basic and acidic residues" evidence="5">
    <location>
        <begin position="1"/>
        <end position="13"/>
    </location>
</feature>
<evidence type="ECO:0000256" key="4">
    <source>
        <dbReference type="ARBA" id="ARBA00023242"/>
    </source>
</evidence>
<keyword evidence="8" id="KW-1185">Reference proteome</keyword>
<keyword evidence="2" id="KW-0238">DNA-binding</keyword>
<protein>
    <submittedName>
        <fullName evidence="7">NAC domain containing protein</fullName>
    </submittedName>
</protein>
<keyword evidence="4" id="KW-0539">Nucleus</keyword>